<organism evidence="10">
    <name type="scientific">Brugia timori</name>
    <dbReference type="NCBI Taxonomy" id="42155"/>
    <lineage>
        <taxon>Eukaryota</taxon>
        <taxon>Metazoa</taxon>
        <taxon>Ecdysozoa</taxon>
        <taxon>Nematoda</taxon>
        <taxon>Chromadorea</taxon>
        <taxon>Rhabditida</taxon>
        <taxon>Spirurina</taxon>
        <taxon>Spiruromorpha</taxon>
        <taxon>Filarioidea</taxon>
        <taxon>Onchocercidae</taxon>
        <taxon>Brugia</taxon>
    </lineage>
</organism>
<keyword evidence="3 7" id="KW-0812">Transmembrane</keyword>
<dbReference type="Pfam" id="PF05602">
    <property type="entry name" value="CLPTM1"/>
    <property type="match status" value="1"/>
</dbReference>
<evidence type="ECO:0000313" key="8">
    <source>
        <dbReference type="EMBL" id="VDO27956.1"/>
    </source>
</evidence>
<accession>A0A0R3QRI8</accession>
<feature type="transmembrane region" description="Helical" evidence="7">
    <location>
        <begin position="65"/>
        <end position="84"/>
    </location>
</feature>
<dbReference type="AlphaFoldDB" id="A0A0R3QRI8"/>
<protein>
    <submittedName>
        <fullName evidence="10">Cleft lip and palate transmembrane protein 1 homolog</fullName>
    </submittedName>
</protein>
<dbReference type="STRING" id="42155.A0A0R3QRI8"/>
<evidence type="ECO:0000313" key="10">
    <source>
        <dbReference type="WBParaSite" id="BTMF_0001033201-mRNA-1"/>
    </source>
</evidence>
<comment type="subcellular location">
    <subcellularLocation>
        <location evidence="1">Membrane</location>
        <topology evidence="1">Multi-pass membrane protein</topology>
    </subcellularLocation>
</comment>
<gene>
    <name evidence="8" type="ORF">BTMF_LOCUS8374</name>
</gene>
<proteinExistence type="inferred from homology"/>
<dbReference type="WBParaSite" id="BTMF_0001033201-mRNA-1">
    <property type="protein sequence ID" value="BTMF_0001033201-mRNA-1"/>
    <property type="gene ID" value="BTMF_0001033201"/>
</dbReference>
<evidence type="ECO:0000256" key="6">
    <source>
        <dbReference type="SAM" id="MobiDB-lite"/>
    </source>
</evidence>
<keyword evidence="9" id="KW-1185">Reference proteome</keyword>
<feature type="region of interest" description="Disordered" evidence="6">
    <location>
        <begin position="182"/>
        <end position="224"/>
    </location>
</feature>
<reference evidence="8 9" key="2">
    <citation type="submission" date="2018-11" db="EMBL/GenBank/DDBJ databases">
        <authorList>
            <consortium name="Pathogen Informatics"/>
        </authorList>
    </citation>
    <scope>NUCLEOTIDE SEQUENCE [LARGE SCALE GENOMIC DNA]</scope>
</reference>
<feature type="compositionally biased region" description="Polar residues" evidence="6">
    <location>
        <begin position="205"/>
        <end position="218"/>
    </location>
</feature>
<evidence type="ECO:0000256" key="1">
    <source>
        <dbReference type="ARBA" id="ARBA00004141"/>
    </source>
</evidence>
<dbReference type="EMBL" id="UZAG01016374">
    <property type="protein sequence ID" value="VDO27956.1"/>
    <property type="molecule type" value="Genomic_DNA"/>
</dbReference>
<comment type="similarity">
    <text evidence="2">Belongs to the CLPTM1 family.</text>
</comment>
<evidence type="ECO:0000256" key="7">
    <source>
        <dbReference type="SAM" id="Phobius"/>
    </source>
</evidence>
<name>A0A0R3QRI8_9BILA</name>
<dbReference type="PANTHER" id="PTHR21347">
    <property type="entry name" value="CLEFT LIP AND PALATE ASSOCIATED TRANSMEMBRANE PROTEIN-RELATED"/>
    <property type="match status" value="1"/>
</dbReference>
<evidence type="ECO:0000313" key="9">
    <source>
        <dbReference type="Proteomes" id="UP000280834"/>
    </source>
</evidence>
<evidence type="ECO:0000256" key="2">
    <source>
        <dbReference type="ARBA" id="ARBA00009310"/>
    </source>
</evidence>
<keyword evidence="5 7" id="KW-0472">Membrane</keyword>
<feature type="transmembrane region" description="Helical" evidence="7">
    <location>
        <begin position="90"/>
        <end position="110"/>
    </location>
</feature>
<dbReference type="GO" id="GO:0016020">
    <property type="term" value="C:membrane"/>
    <property type="evidence" value="ECO:0007669"/>
    <property type="project" value="UniProtKB-SubCell"/>
</dbReference>
<keyword evidence="4 7" id="KW-1133">Transmembrane helix</keyword>
<reference evidence="10" key="1">
    <citation type="submission" date="2017-02" db="UniProtKB">
        <authorList>
            <consortium name="WormBaseParasite"/>
        </authorList>
    </citation>
    <scope>IDENTIFICATION</scope>
</reference>
<dbReference type="InterPro" id="IPR008429">
    <property type="entry name" value="CLPTM1"/>
</dbReference>
<evidence type="ECO:0000256" key="3">
    <source>
        <dbReference type="ARBA" id="ARBA00022692"/>
    </source>
</evidence>
<evidence type="ECO:0000256" key="5">
    <source>
        <dbReference type="ARBA" id="ARBA00023136"/>
    </source>
</evidence>
<dbReference type="Proteomes" id="UP000280834">
    <property type="component" value="Unassembled WGS sequence"/>
</dbReference>
<sequence>MSVGVGLVIELWKIPKCVNINDLKPPFKVDQTQKLFGFLPKIIFTDKGSYVESDTKQYDQLAFKYLSWVLFPLLGGYAVYSLIYVEQRGWYSWILSMLYSFLLTFGFIMMTPQLKSVAHLPWRMLTYKFINTFIDDLFAFVIRMPTMYRLGCFRDDIVFLIYIYQRWIYRVDPTRVNEYGVSLEDPTGENESQKQLVDAKPPGNNDLQTPAETVQNNTETKKER</sequence>
<dbReference type="PANTHER" id="PTHR21347:SF14">
    <property type="entry name" value="LIPID SCRAMBLASE CLPTM1-RELATED"/>
    <property type="match status" value="1"/>
</dbReference>
<dbReference type="GO" id="GO:0012505">
    <property type="term" value="C:endomembrane system"/>
    <property type="evidence" value="ECO:0007669"/>
    <property type="project" value="TreeGrafter"/>
</dbReference>
<evidence type="ECO:0000256" key="4">
    <source>
        <dbReference type="ARBA" id="ARBA00022989"/>
    </source>
</evidence>